<accession>A3QME6</accession>
<keyword evidence="1" id="KW-0472">Membrane</keyword>
<reference evidence="2" key="1">
    <citation type="journal article" date="2004" name="J. Gen. Virol.">
        <title>Broad-spectrum detection of papillomaviruses in bovine teat papillomas and healthy teat skin.</title>
        <authorList>
            <person name="Ogawa T."/>
            <person name="Tomita Y."/>
            <person name="Okada M."/>
            <person name="Shinozaki K."/>
            <person name="Kubonoya H."/>
            <person name="Kaiho I."/>
            <person name="Shirasawa H."/>
        </authorList>
    </citation>
    <scope>NUCLEOTIDE SEQUENCE</scope>
    <source>
        <strain evidence="2">BAA1</strain>
    </source>
</reference>
<evidence type="ECO:0000256" key="1">
    <source>
        <dbReference type="SAM" id="Phobius"/>
    </source>
</evidence>
<organism evidence="2">
    <name type="scientific">Bovine papillomavirus</name>
    <dbReference type="NCBI Taxonomy" id="10571"/>
    <lineage>
        <taxon>Viruses</taxon>
        <taxon>Monodnaviria</taxon>
        <taxon>Shotokuvirae</taxon>
        <taxon>Cossaviricota</taxon>
        <taxon>Papovaviricetes</taxon>
        <taxon>Zurhausenvirales</taxon>
        <taxon>Papillomaviridae</taxon>
    </lineage>
</organism>
<dbReference type="EMBL" id="DQ098911">
    <property type="protein sequence ID" value="AAY86727.1"/>
    <property type="molecule type" value="Genomic_DNA"/>
</dbReference>
<feature type="transmembrane region" description="Helical" evidence="1">
    <location>
        <begin position="6"/>
        <end position="31"/>
    </location>
</feature>
<proteinExistence type="predicted"/>
<evidence type="ECO:0000313" key="2">
    <source>
        <dbReference type="EMBL" id="AAY86727.1"/>
    </source>
</evidence>
<sequence>MSLFCVYLLLLFWCGFNFLALLFAIILYLLLISTIHTLNGWD</sequence>
<protein>
    <submittedName>
        <fullName evidence="2">E8</fullName>
    </submittedName>
</protein>
<keyword evidence="1" id="KW-0812">Transmembrane</keyword>
<name>A3QME6_9PAPI</name>
<reference evidence="2" key="2">
    <citation type="journal article" date="2007" name="Virus Res.">
        <title>Genus specific features of bovine papillomavirus E6, E7, E5 and E8 proteins.</title>
        <authorList>
            <person name="Tomita Y."/>
            <person name="Ogawa T."/>
            <person name="Jin Z."/>
            <person name="Shirasawa H."/>
        </authorList>
    </citation>
    <scope>NUCLEOTIDE SEQUENCE</scope>
    <source>
        <strain evidence="2">BAA1</strain>
    </source>
</reference>
<keyword evidence="1" id="KW-1133">Transmembrane helix</keyword>